<dbReference type="Proteomes" id="UP000063308">
    <property type="component" value="Chromosome"/>
</dbReference>
<evidence type="ECO:0000313" key="3">
    <source>
        <dbReference type="Proteomes" id="UP000063308"/>
    </source>
</evidence>
<gene>
    <name evidence="2" type="ORF">NK6_3089</name>
</gene>
<dbReference type="Gene3D" id="3.30.9.80">
    <property type="match status" value="1"/>
</dbReference>
<name>A0A0E4BNV1_9BRAD</name>
<evidence type="ECO:0000256" key="1">
    <source>
        <dbReference type="SAM" id="Phobius"/>
    </source>
</evidence>
<protein>
    <submittedName>
        <fullName evidence="2">Myosin-cross-reactive antigen</fullName>
    </submittedName>
</protein>
<feature type="transmembrane region" description="Helical" evidence="1">
    <location>
        <begin position="12"/>
        <end position="33"/>
    </location>
</feature>
<reference evidence="2 3" key="1">
    <citation type="submission" date="2014-11" db="EMBL/GenBank/DDBJ databases">
        <title>Symbiosis island explosion on the genome of extra-slow-growing strains of soybean bradyrhizobia with massive insertion sequences.</title>
        <authorList>
            <person name="Iida T."/>
            <person name="Minamisawa K."/>
        </authorList>
    </citation>
    <scope>NUCLEOTIDE SEQUENCE [LARGE SCALE GENOMIC DNA]</scope>
    <source>
        <strain evidence="2 3">NK6</strain>
    </source>
</reference>
<dbReference type="EMBL" id="AP014685">
    <property type="protein sequence ID" value="BAR56269.1"/>
    <property type="molecule type" value="Genomic_DNA"/>
</dbReference>
<dbReference type="PANTHER" id="PTHR37417:SF2">
    <property type="entry name" value="67 KDA MYOSIN-CROSS-REACTIVE ANTIGEN FAMILY PROTEIN (AFU_ORTHOLOGUE AFUA_5G09970)"/>
    <property type="match status" value="1"/>
</dbReference>
<dbReference type="NCBIfam" id="NF010584">
    <property type="entry name" value="PRK13977.1"/>
    <property type="match status" value="1"/>
</dbReference>
<organism evidence="2 3">
    <name type="scientific">Bradyrhizobium diazoefficiens</name>
    <dbReference type="NCBI Taxonomy" id="1355477"/>
    <lineage>
        <taxon>Bacteria</taxon>
        <taxon>Pseudomonadati</taxon>
        <taxon>Pseudomonadota</taxon>
        <taxon>Alphaproteobacteria</taxon>
        <taxon>Hyphomicrobiales</taxon>
        <taxon>Nitrobacteraceae</taxon>
        <taxon>Bradyrhizobium</taxon>
    </lineage>
</organism>
<dbReference type="GO" id="GO:0071949">
    <property type="term" value="F:FAD binding"/>
    <property type="evidence" value="ECO:0007669"/>
    <property type="project" value="InterPro"/>
</dbReference>
<dbReference type="AlphaFoldDB" id="A0A0E4BNV1"/>
<accession>A0A0E4BNV1</accession>
<dbReference type="Pfam" id="PF06100">
    <property type="entry name" value="MCRA"/>
    <property type="match status" value="1"/>
</dbReference>
<dbReference type="GO" id="GO:0006631">
    <property type="term" value="P:fatty acid metabolic process"/>
    <property type="evidence" value="ECO:0007669"/>
    <property type="project" value="InterPro"/>
</dbReference>
<dbReference type="InterPro" id="IPR010354">
    <property type="entry name" value="Oleate_hydratase"/>
</dbReference>
<dbReference type="InterPro" id="IPR036188">
    <property type="entry name" value="FAD/NAD-bd_sf"/>
</dbReference>
<dbReference type="PANTHER" id="PTHR37417">
    <property type="entry name" value="67 KDA MYOSIN-CROSS-REACTIVE ANTIGEN FAMILY PROTEIN (AFU_ORTHOLOGUE AFUA_5G09970)"/>
    <property type="match status" value="1"/>
</dbReference>
<keyword evidence="1" id="KW-0812">Transmembrane</keyword>
<evidence type="ECO:0000313" key="2">
    <source>
        <dbReference type="EMBL" id="BAR56269.1"/>
    </source>
</evidence>
<dbReference type="SUPFAM" id="SSF51905">
    <property type="entry name" value="FAD/NAD(P)-binding domain"/>
    <property type="match status" value="1"/>
</dbReference>
<dbReference type="GO" id="GO:0050151">
    <property type="term" value="F:oleate hydratase activity"/>
    <property type="evidence" value="ECO:0007669"/>
    <property type="project" value="InterPro"/>
</dbReference>
<dbReference type="Gene3D" id="3.50.50.60">
    <property type="entry name" value="FAD/NAD(P)-binding domain"/>
    <property type="match status" value="2"/>
</dbReference>
<keyword evidence="1" id="KW-0472">Membrane</keyword>
<proteinExistence type="predicted"/>
<keyword evidence="1" id="KW-1133">Transmembrane helix</keyword>
<sequence length="532" mass="60036">MSPRKFELQSRQVMKAYFIGGGIGSLAGAAFLVRDAQLPGRDIVIYEAQPLVGGSLDGALLANGAYSLRGGRMLTTDHYECTWDLLSSIPSLERPGLSVRDETVAFNEENPAHSRARLVDRNRFKIDVSHMGFSARDRLELLRLTEASEETLGNSRITDWLSPKFFESNFWYMWQTTFAFQPWHSAVELKRYLHRFMSEFPRIETLAGVKRTVYNQYDAIVQPLADWLKRQGVQFVRGTAVTDMTLEDEGGRVRVRQLVLDRDGRTANVRLEDGDLVFFQNGSMTDASSLGTMTEPPPHLTKADSQGWALWETIAQGRPEFGNPSAFNSSIPESYWLSFTVTCRDPRFFDKMEAFSGNRAGTGGLVTFRDSNWLMSAVLYHQPHFAGQPKDVQVFWGYALHPDRIGNFVGKPMSECGGADILNELCGHLNFDRDVFETATCIPCRMPYITSMFMPRNVTDRPLPVPRNSVNLAFVSQFVEIPDDVVFTVEYSVRAAQMAVYQLMKIERPVPPVTRHDKSLAVIFATLEKAFA</sequence>
<dbReference type="RefSeq" id="WP_082755620.1">
    <property type="nucleotide sequence ID" value="NZ_JAFCKD010000013.1"/>
</dbReference>